<dbReference type="AlphaFoldDB" id="A0A392W2N6"/>
<proteinExistence type="predicted"/>
<organism evidence="2 3">
    <name type="scientific">Trifolium medium</name>
    <dbReference type="NCBI Taxonomy" id="97028"/>
    <lineage>
        <taxon>Eukaryota</taxon>
        <taxon>Viridiplantae</taxon>
        <taxon>Streptophyta</taxon>
        <taxon>Embryophyta</taxon>
        <taxon>Tracheophyta</taxon>
        <taxon>Spermatophyta</taxon>
        <taxon>Magnoliopsida</taxon>
        <taxon>eudicotyledons</taxon>
        <taxon>Gunneridae</taxon>
        <taxon>Pentapetalae</taxon>
        <taxon>rosids</taxon>
        <taxon>fabids</taxon>
        <taxon>Fabales</taxon>
        <taxon>Fabaceae</taxon>
        <taxon>Papilionoideae</taxon>
        <taxon>50 kb inversion clade</taxon>
        <taxon>NPAAA clade</taxon>
        <taxon>Hologalegina</taxon>
        <taxon>IRL clade</taxon>
        <taxon>Trifolieae</taxon>
        <taxon>Trifolium</taxon>
    </lineage>
</organism>
<dbReference type="EMBL" id="LXQA011370778">
    <property type="protein sequence ID" value="MCI94934.1"/>
    <property type="molecule type" value="Genomic_DNA"/>
</dbReference>
<dbReference type="Proteomes" id="UP000265520">
    <property type="component" value="Unassembled WGS sequence"/>
</dbReference>
<feature type="region of interest" description="Disordered" evidence="1">
    <location>
        <begin position="32"/>
        <end position="67"/>
    </location>
</feature>
<evidence type="ECO:0000313" key="3">
    <source>
        <dbReference type="Proteomes" id="UP000265520"/>
    </source>
</evidence>
<protein>
    <submittedName>
        <fullName evidence="2">Uncharacterized protein</fullName>
    </submittedName>
</protein>
<comment type="caution">
    <text evidence="2">The sequence shown here is derived from an EMBL/GenBank/DDBJ whole genome shotgun (WGS) entry which is preliminary data.</text>
</comment>
<keyword evidence="3" id="KW-1185">Reference proteome</keyword>
<name>A0A392W2N6_9FABA</name>
<feature type="non-terminal residue" evidence="2">
    <location>
        <position position="67"/>
    </location>
</feature>
<accession>A0A392W2N6</accession>
<sequence length="67" mass="6909">GSKDPKDPAPQACTANLAHSTQELVIPQAWFPDSGSSHHLTADAGNLIQGKPYSGSSRVHMGNGVGL</sequence>
<reference evidence="2 3" key="1">
    <citation type="journal article" date="2018" name="Front. Plant Sci.">
        <title>Red Clover (Trifolium pratense) and Zigzag Clover (T. medium) - A Picture of Genomic Similarities and Differences.</title>
        <authorList>
            <person name="Dluhosova J."/>
            <person name="Istvanek J."/>
            <person name="Nedelnik J."/>
            <person name="Repkova J."/>
        </authorList>
    </citation>
    <scope>NUCLEOTIDE SEQUENCE [LARGE SCALE GENOMIC DNA]</scope>
    <source>
        <strain evidence="3">cv. 10/8</strain>
        <tissue evidence="2">Leaf</tissue>
    </source>
</reference>
<evidence type="ECO:0000313" key="2">
    <source>
        <dbReference type="EMBL" id="MCI94934.1"/>
    </source>
</evidence>
<evidence type="ECO:0000256" key="1">
    <source>
        <dbReference type="SAM" id="MobiDB-lite"/>
    </source>
</evidence>
<feature type="non-terminal residue" evidence="2">
    <location>
        <position position="1"/>
    </location>
</feature>